<keyword evidence="6" id="KW-1133">Transmembrane helix</keyword>
<name>A0A0E3Z6P3_9ABAC</name>
<dbReference type="InterPro" id="IPR033909">
    <property type="entry name" value="RNR_small"/>
</dbReference>
<dbReference type="EC" id="1.17.4.1" evidence="3"/>
<organism evidence="7 8">
    <name type="scientific">Lambdina fiscellaria nucleopolyhedrovirus</name>
    <dbReference type="NCBI Taxonomy" id="1642929"/>
    <lineage>
        <taxon>Viruses</taxon>
        <taxon>Viruses incertae sedis</taxon>
        <taxon>Naldaviricetes</taxon>
        <taxon>Lefavirales</taxon>
        <taxon>Baculoviridae</taxon>
        <taxon>Alphabaculovirus</taxon>
        <taxon>Alphabaculovirus lafiscellariae</taxon>
    </lineage>
</organism>
<dbReference type="InterPro" id="IPR000358">
    <property type="entry name" value="RNR_small_fam"/>
</dbReference>
<evidence type="ECO:0000256" key="3">
    <source>
        <dbReference type="ARBA" id="ARBA00012274"/>
    </source>
</evidence>
<sequence>MFLINVLFDIARELFNFVTLKLNNGLRALASASLASFTLLRRLNSSSSSSFTLPRKVLQPILHVDLWQSYKTALDCLWKVEEVDMSRDKHDWDNKLDDSERYFLKHILAFFAAADSIVNINLIDYVRDAVPQLEARYFYDQQILIENVHTEMYNLLITTYIENEEERSLLLNAFEEVECVRKKAQWAMKWIDAPSQWNETVASVYKKLFSHRPTSSKLARRMVAFAIVEGVFFSGSFAAIFYIKNRGLMPGLTFSNELISRDEGLHTNFACLYYNKYIEPQDKLSAGEIHAMIKEAVAIEKEFFTEALPVDLLGMNCDSMCQYIEFVADRLCVELNEERCFYASNPFNFMKNIALEGKTNFFERRVGEYKRFGAGLDKYEVLTDF</sequence>
<dbReference type="UniPathway" id="UPA00326"/>
<comment type="cofactor">
    <cofactor evidence="1">
        <name>Fe cation</name>
        <dbReference type="ChEBI" id="CHEBI:24875"/>
    </cofactor>
</comment>
<dbReference type="GO" id="GO:0009263">
    <property type="term" value="P:deoxyribonucleotide biosynthetic process"/>
    <property type="evidence" value="ECO:0007669"/>
    <property type="project" value="InterPro"/>
</dbReference>
<dbReference type="Gene3D" id="1.10.620.20">
    <property type="entry name" value="Ribonucleotide Reductase, subunit A"/>
    <property type="match status" value="1"/>
</dbReference>
<dbReference type="PANTHER" id="PTHR23409:SF18">
    <property type="entry name" value="RIBONUCLEOSIDE-DIPHOSPHATE REDUCTASE SUBUNIT M2"/>
    <property type="match status" value="1"/>
</dbReference>
<keyword evidence="6" id="KW-0472">Membrane</keyword>
<evidence type="ECO:0000256" key="2">
    <source>
        <dbReference type="ARBA" id="ARBA00009303"/>
    </source>
</evidence>
<accession>A0A0E3Z6P3</accession>
<keyword evidence="5" id="KW-0408">Iron</keyword>
<dbReference type="Proteomes" id="UP000201190">
    <property type="component" value="Segment"/>
</dbReference>
<evidence type="ECO:0000256" key="4">
    <source>
        <dbReference type="ARBA" id="ARBA00023002"/>
    </source>
</evidence>
<dbReference type="OrthoDB" id="4477at10239"/>
<dbReference type="InterPro" id="IPR012348">
    <property type="entry name" value="RNR-like"/>
</dbReference>
<keyword evidence="4" id="KW-0560">Oxidoreductase</keyword>
<comment type="similarity">
    <text evidence="2">Belongs to the ribonucleoside diphosphate reductase small chain family.</text>
</comment>
<dbReference type="SUPFAM" id="SSF47240">
    <property type="entry name" value="Ferritin-like"/>
    <property type="match status" value="1"/>
</dbReference>
<protein>
    <recommendedName>
        <fullName evidence="3">ribonucleoside-diphosphate reductase</fullName>
        <ecNumber evidence="3">1.17.4.1</ecNumber>
    </recommendedName>
</protein>
<dbReference type="EMBL" id="KP752043">
    <property type="protein sequence ID" value="AKC91638.1"/>
    <property type="molecule type" value="Genomic_DNA"/>
</dbReference>
<dbReference type="InterPro" id="IPR009078">
    <property type="entry name" value="Ferritin-like_SF"/>
</dbReference>
<dbReference type="Pfam" id="PF00268">
    <property type="entry name" value="Ribonuc_red_sm"/>
    <property type="match status" value="1"/>
</dbReference>
<dbReference type="RefSeq" id="YP_009133220.1">
    <property type="nucleotide sequence ID" value="NC_026922.1"/>
</dbReference>
<dbReference type="PANTHER" id="PTHR23409">
    <property type="entry name" value="RIBONUCLEOSIDE-DIPHOSPHATE REDUCTASE SMALL CHAIN"/>
    <property type="match status" value="1"/>
</dbReference>
<reference evidence="7 8" key="1">
    <citation type="journal article" date="2015" name="Genome Announc.">
        <title>Genome Sequence of an Alphabaculovirus Isolated from the Oak Looper, Lambdina fiscellaria, Contains a Putative 2-Kilobase-Pair Transposable Element Encoding a Transposase and a FLYWCH Domain-Containing Protein.</title>
        <authorList>
            <person name="Rohrmann G.F."/>
            <person name="Erlandson M.A."/>
            <person name="Theilmann D.A."/>
        </authorList>
    </citation>
    <scope>NUCLEOTIDE SEQUENCE [LARGE SCALE GENOMIC DNA]</scope>
    <source>
        <strain evidence="7">GR15</strain>
    </source>
</reference>
<evidence type="ECO:0000313" key="7">
    <source>
        <dbReference type="EMBL" id="AKC91638.1"/>
    </source>
</evidence>
<evidence type="ECO:0000313" key="8">
    <source>
        <dbReference type="Proteomes" id="UP000201190"/>
    </source>
</evidence>
<keyword evidence="6" id="KW-0812">Transmembrane</keyword>
<dbReference type="KEGG" id="vg:24170841"/>
<evidence type="ECO:0000256" key="5">
    <source>
        <dbReference type="ARBA" id="ARBA00023004"/>
    </source>
</evidence>
<evidence type="ECO:0000256" key="6">
    <source>
        <dbReference type="SAM" id="Phobius"/>
    </source>
</evidence>
<dbReference type="CDD" id="cd01049">
    <property type="entry name" value="RNRR2"/>
    <property type="match status" value="1"/>
</dbReference>
<feature type="transmembrane region" description="Helical" evidence="6">
    <location>
        <begin position="222"/>
        <end position="243"/>
    </location>
</feature>
<dbReference type="GeneID" id="24170841"/>
<evidence type="ECO:0000256" key="1">
    <source>
        <dbReference type="ARBA" id="ARBA00001962"/>
    </source>
</evidence>
<keyword evidence="8" id="KW-1185">Reference proteome</keyword>
<proteinExistence type="inferred from homology"/>
<dbReference type="GO" id="GO:0004748">
    <property type="term" value="F:ribonucleoside-diphosphate reductase activity, thioredoxin disulfide as acceptor"/>
    <property type="evidence" value="ECO:0007669"/>
    <property type="project" value="UniProtKB-EC"/>
</dbReference>